<dbReference type="SMART" id="SM00448">
    <property type="entry name" value="REC"/>
    <property type="match status" value="1"/>
</dbReference>
<dbReference type="InterPro" id="IPR018062">
    <property type="entry name" value="HTH_AraC-typ_CS"/>
</dbReference>
<dbReference type="Proteomes" id="UP001482513">
    <property type="component" value="Unassembled WGS sequence"/>
</dbReference>
<gene>
    <name evidence="7" type="ORF">NC992_06635</name>
</gene>
<evidence type="ECO:0000313" key="8">
    <source>
        <dbReference type="Proteomes" id="UP001482513"/>
    </source>
</evidence>
<dbReference type="PANTHER" id="PTHR43280">
    <property type="entry name" value="ARAC-FAMILY TRANSCRIPTIONAL REGULATOR"/>
    <property type="match status" value="1"/>
</dbReference>
<sequence length="261" mass="29150">MKTILIIEDETQTRHLFLKCLEFEGFRAVGASDGTTGVAMAQQHTPNLVVCDIMMPDMDGYSVLSALRKTRQTALIPLIFLTAKVTMADLRRGMELGADDYLTKPCTVEQFLAAINSRLQRQEQLSKLYADEGSHPQEPSQASLSTNIFPVEPKLANVFCFIEAHYQKPISLNDVAQNVGYSPAYLTNLVQSHTGRTIKQWIIERRLAEAKTLLATTANSIRQIAEASGYSDAGYFTRQFRQFHGVSPQAWRQVSVSETTD</sequence>
<keyword evidence="4" id="KW-0597">Phosphoprotein</keyword>
<dbReference type="PROSITE" id="PS01124">
    <property type="entry name" value="HTH_ARAC_FAMILY_2"/>
    <property type="match status" value="1"/>
</dbReference>
<feature type="domain" description="HTH araC/xylS-type" evidence="5">
    <location>
        <begin position="156"/>
        <end position="254"/>
    </location>
</feature>
<evidence type="ECO:0000313" key="7">
    <source>
        <dbReference type="EMBL" id="MEP0946542.1"/>
    </source>
</evidence>
<keyword evidence="1" id="KW-0805">Transcription regulation</keyword>
<dbReference type="SMART" id="SM00342">
    <property type="entry name" value="HTH_ARAC"/>
    <property type="match status" value="1"/>
</dbReference>
<feature type="modified residue" description="4-aspartylphosphate" evidence="4">
    <location>
        <position position="52"/>
    </location>
</feature>
<organism evidence="7 8">
    <name type="scientific">Leptolyngbya subtilissima DQ-A4</name>
    <dbReference type="NCBI Taxonomy" id="2933933"/>
    <lineage>
        <taxon>Bacteria</taxon>
        <taxon>Bacillati</taxon>
        <taxon>Cyanobacteriota</taxon>
        <taxon>Cyanophyceae</taxon>
        <taxon>Leptolyngbyales</taxon>
        <taxon>Leptolyngbyaceae</taxon>
        <taxon>Leptolyngbya group</taxon>
        <taxon>Leptolyngbya</taxon>
    </lineage>
</organism>
<dbReference type="RefSeq" id="WP_190696259.1">
    <property type="nucleotide sequence ID" value="NZ_JAMPKX010000002.1"/>
</dbReference>
<evidence type="ECO:0000256" key="1">
    <source>
        <dbReference type="ARBA" id="ARBA00023015"/>
    </source>
</evidence>
<dbReference type="SUPFAM" id="SSF46689">
    <property type="entry name" value="Homeodomain-like"/>
    <property type="match status" value="2"/>
</dbReference>
<evidence type="ECO:0000256" key="4">
    <source>
        <dbReference type="PROSITE-ProRule" id="PRU00169"/>
    </source>
</evidence>
<proteinExistence type="predicted"/>
<dbReference type="Pfam" id="PF12833">
    <property type="entry name" value="HTH_18"/>
    <property type="match status" value="1"/>
</dbReference>
<dbReference type="PRINTS" id="PR00032">
    <property type="entry name" value="HTHARAC"/>
</dbReference>
<dbReference type="SUPFAM" id="SSF52172">
    <property type="entry name" value="CheY-like"/>
    <property type="match status" value="1"/>
</dbReference>
<dbReference type="CDD" id="cd17574">
    <property type="entry name" value="REC_OmpR"/>
    <property type="match status" value="1"/>
</dbReference>
<dbReference type="InterPro" id="IPR018060">
    <property type="entry name" value="HTH_AraC"/>
</dbReference>
<keyword evidence="8" id="KW-1185">Reference proteome</keyword>
<dbReference type="PROSITE" id="PS00041">
    <property type="entry name" value="HTH_ARAC_FAMILY_1"/>
    <property type="match status" value="1"/>
</dbReference>
<protein>
    <submittedName>
        <fullName evidence="7">Response regulator</fullName>
    </submittedName>
</protein>
<dbReference type="Pfam" id="PF00072">
    <property type="entry name" value="Response_reg"/>
    <property type="match status" value="1"/>
</dbReference>
<evidence type="ECO:0000259" key="5">
    <source>
        <dbReference type="PROSITE" id="PS01124"/>
    </source>
</evidence>
<name>A0ABV0K1H3_9CYAN</name>
<evidence type="ECO:0000256" key="3">
    <source>
        <dbReference type="ARBA" id="ARBA00023163"/>
    </source>
</evidence>
<dbReference type="InterPro" id="IPR020449">
    <property type="entry name" value="Tscrpt_reg_AraC-type_HTH"/>
</dbReference>
<dbReference type="Gene3D" id="3.40.50.2300">
    <property type="match status" value="1"/>
</dbReference>
<dbReference type="InterPro" id="IPR009057">
    <property type="entry name" value="Homeodomain-like_sf"/>
</dbReference>
<dbReference type="InterPro" id="IPR011006">
    <property type="entry name" value="CheY-like_superfamily"/>
</dbReference>
<comment type="caution">
    <text evidence="7">The sequence shown here is derived from an EMBL/GenBank/DDBJ whole genome shotgun (WGS) entry which is preliminary data.</text>
</comment>
<feature type="domain" description="Response regulatory" evidence="6">
    <location>
        <begin position="3"/>
        <end position="119"/>
    </location>
</feature>
<dbReference type="PROSITE" id="PS50110">
    <property type="entry name" value="RESPONSE_REGULATORY"/>
    <property type="match status" value="1"/>
</dbReference>
<accession>A0ABV0K1H3</accession>
<dbReference type="EMBL" id="JAMPKX010000002">
    <property type="protein sequence ID" value="MEP0946542.1"/>
    <property type="molecule type" value="Genomic_DNA"/>
</dbReference>
<evidence type="ECO:0000256" key="2">
    <source>
        <dbReference type="ARBA" id="ARBA00023125"/>
    </source>
</evidence>
<dbReference type="PANTHER" id="PTHR43280:SF2">
    <property type="entry name" value="HTH-TYPE TRANSCRIPTIONAL REGULATOR EXSA"/>
    <property type="match status" value="1"/>
</dbReference>
<keyword evidence="2" id="KW-0238">DNA-binding</keyword>
<keyword evidence="3" id="KW-0804">Transcription</keyword>
<dbReference type="Gene3D" id="1.10.10.60">
    <property type="entry name" value="Homeodomain-like"/>
    <property type="match status" value="2"/>
</dbReference>
<dbReference type="InterPro" id="IPR001789">
    <property type="entry name" value="Sig_transdc_resp-reg_receiver"/>
</dbReference>
<reference evidence="7 8" key="1">
    <citation type="submission" date="2022-04" db="EMBL/GenBank/DDBJ databases">
        <title>Positive selection, recombination, and allopatry shape intraspecific diversity of widespread and dominant cyanobacteria.</title>
        <authorList>
            <person name="Wei J."/>
            <person name="Shu W."/>
            <person name="Hu C."/>
        </authorList>
    </citation>
    <scope>NUCLEOTIDE SEQUENCE [LARGE SCALE GENOMIC DNA]</scope>
    <source>
        <strain evidence="7 8">DQ-A4</strain>
    </source>
</reference>
<evidence type="ECO:0000259" key="6">
    <source>
        <dbReference type="PROSITE" id="PS50110"/>
    </source>
</evidence>